<keyword evidence="3" id="KW-0949">S-adenosyl-L-methionine</keyword>
<dbReference type="SMART" id="SM00729">
    <property type="entry name" value="Elp3"/>
    <property type="match status" value="1"/>
</dbReference>
<dbReference type="SFLD" id="SFLDG01067">
    <property type="entry name" value="SPASM/twitch_domain_containing"/>
    <property type="match status" value="1"/>
</dbReference>
<keyword evidence="6" id="KW-0411">Iron-sulfur</keyword>
<comment type="cofactor">
    <cofactor evidence="1">
        <name>[4Fe-4S] cluster</name>
        <dbReference type="ChEBI" id="CHEBI:49883"/>
    </cofactor>
</comment>
<proteinExistence type="predicted"/>
<keyword evidence="4" id="KW-0479">Metal-binding</keyword>
<evidence type="ECO:0000256" key="2">
    <source>
        <dbReference type="ARBA" id="ARBA00022485"/>
    </source>
</evidence>
<gene>
    <name evidence="8" type="ORF">AU467_02080</name>
</gene>
<reference evidence="8 9" key="1">
    <citation type="submission" date="2015-12" db="EMBL/GenBank/DDBJ databases">
        <title>Draft genome sequence of Mesorhizobium sp. UFLA 01-765, a multitolerant efficient symbiont and plant-growth promoting strain isolated from Zn-mining soil using Leucaena leucocephala as a trap plant.</title>
        <authorList>
            <person name="Rangel W.M."/>
            <person name="Thijs S."/>
            <person name="Longatti S.M."/>
            <person name="Moreira F.M."/>
            <person name="Weyens N."/>
            <person name="Vangronsveld J."/>
            <person name="Van Hamme J.D."/>
            <person name="Bottos E.M."/>
            <person name="Rineau F."/>
        </authorList>
    </citation>
    <scope>NUCLEOTIDE SEQUENCE [LARGE SCALE GENOMIC DNA]</scope>
    <source>
        <strain evidence="8 9">UFLA 01-765</strain>
    </source>
</reference>
<dbReference type="Pfam" id="PF04055">
    <property type="entry name" value="Radical_SAM"/>
    <property type="match status" value="1"/>
</dbReference>
<dbReference type="InterPro" id="IPR050377">
    <property type="entry name" value="Radical_SAM_PqqE_MftC-like"/>
</dbReference>
<accession>A0A101KUE0</accession>
<dbReference type="Proteomes" id="UP000053176">
    <property type="component" value="Unassembled WGS sequence"/>
</dbReference>
<dbReference type="InterPro" id="IPR007197">
    <property type="entry name" value="rSAM"/>
</dbReference>
<organism evidence="8 9">
    <name type="scientific">Rhizobium loti</name>
    <name type="common">Mesorhizobium loti</name>
    <dbReference type="NCBI Taxonomy" id="381"/>
    <lineage>
        <taxon>Bacteria</taxon>
        <taxon>Pseudomonadati</taxon>
        <taxon>Pseudomonadota</taxon>
        <taxon>Alphaproteobacteria</taxon>
        <taxon>Hyphomicrobiales</taxon>
        <taxon>Phyllobacteriaceae</taxon>
        <taxon>Mesorhizobium</taxon>
    </lineage>
</organism>
<dbReference type="PIRSF" id="PIRSF037420">
    <property type="entry name" value="PQQ_syn_pqqE"/>
    <property type="match status" value="1"/>
</dbReference>
<evidence type="ECO:0000313" key="9">
    <source>
        <dbReference type="Proteomes" id="UP000053176"/>
    </source>
</evidence>
<dbReference type="Gene3D" id="3.20.20.70">
    <property type="entry name" value="Aldolase class I"/>
    <property type="match status" value="1"/>
</dbReference>
<evidence type="ECO:0000313" key="8">
    <source>
        <dbReference type="EMBL" id="KUM27207.1"/>
    </source>
</evidence>
<feature type="domain" description="Radical SAM core" evidence="7">
    <location>
        <begin position="5"/>
        <end position="213"/>
    </location>
</feature>
<dbReference type="Pfam" id="PF13186">
    <property type="entry name" value="SPASM"/>
    <property type="match status" value="1"/>
</dbReference>
<dbReference type="PANTHER" id="PTHR11228">
    <property type="entry name" value="RADICAL SAM DOMAIN PROTEIN"/>
    <property type="match status" value="1"/>
</dbReference>
<evidence type="ECO:0000256" key="4">
    <source>
        <dbReference type="ARBA" id="ARBA00022723"/>
    </source>
</evidence>
<sequence>MPPVLNSPLSITLSITQTCNLECKHCYADCKASEASAEVTTGEWQRFLDYLVRNDFISVYFEGGEPLFREDFLQILEHCARRMMTMLRSNGTLINREMAHRLKQIGMGRVLIDLMGARAETHDYFTGVSGSFQKAREAVRYLLEAGIDTDVLTILNRRNMHELQEYLELAHELGVPRAGILRLYPLGRAKSRWDELAMSLQEQMAVLNSLAPPPGLTVMKSWHPNDRNCCWQAAAVDPFGRSIGCAYLREYVDYGNIREVPFLDTWEHSLYRELRSGMVEKSCPTCDAVEGTRGGCRSAAYAFHGRWGAPDPFCSTLNDGVDLRVLPSRLLSKGRKPTYSPRR</sequence>
<dbReference type="InterPro" id="IPR017200">
    <property type="entry name" value="PqqE-like"/>
</dbReference>
<dbReference type="InterPro" id="IPR058240">
    <property type="entry name" value="rSAM_sf"/>
</dbReference>
<evidence type="ECO:0000256" key="6">
    <source>
        <dbReference type="ARBA" id="ARBA00023014"/>
    </source>
</evidence>
<dbReference type="PANTHER" id="PTHR11228:SF7">
    <property type="entry name" value="PQQA PEPTIDE CYCLASE"/>
    <property type="match status" value="1"/>
</dbReference>
<dbReference type="SFLD" id="SFLDG01386">
    <property type="entry name" value="main_SPASM_domain-containing"/>
    <property type="match status" value="1"/>
</dbReference>
<protein>
    <submittedName>
        <fullName evidence="8">Radical SAM protein</fullName>
    </submittedName>
</protein>
<name>A0A101KUE0_RHILI</name>
<evidence type="ECO:0000259" key="7">
    <source>
        <dbReference type="PROSITE" id="PS51918"/>
    </source>
</evidence>
<dbReference type="InterPro" id="IPR006638">
    <property type="entry name" value="Elp3/MiaA/NifB-like_rSAM"/>
</dbReference>
<comment type="caution">
    <text evidence="8">The sequence shown here is derived from an EMBL/GenBank/DDBJ whole genome shotgun (WGS) entry which is preliminary data.</text>
</comment>
<dbReference type="InterPro" id="IPR013785">
    <property type="entry name" value="Aldolase_TIM"/>
</dbReference>
<keyword evidence="5" id="KW-0408">Iron</keyword>
<evidence type="ECO:0000256" key="3">
    <source>
        <dbReference type="ARBA" id="ARBA00022691"/>
    </source>
</evidence>
<dbReference type="OrthoDB" id="9792276at2"/>
<dbReference type="GO" id="GO:0051539">
    <property type="term" value="F:4 iron, 4 sulfur cluster binding"/>
    <property type="evidence" value="ECO:0007669"/>
    <property type="project" value="UniProtKB-KW"/>
</dbReference>
<dbReference type="SUPFAM" id="SSF102114">
    <property type="entry name" value="Radical SAM enzymes"/>
    <property type="match status" value="1"/>
</dbReference>
<dbReference type="PROSITE" id="PS51918">
    <property type="entry name" value="RADICAL_SAM"/>
    <property type="match status" value="1"/>
</dbReference>
<dbReference type="AlphaFoldDB" id="A0A101KUE0"/>
<dbReference type="GO" id="GO:0003824">
    <property type="term" value="F:catalytic activity"/>
    <property type="evidence" value="ECO:0007669"/>
    <property type="project" value="InterPro"/>
</dbReference>
<keyword evidence="2" id="KW-0004">4Fe-4S</keyword>
<evidence type="ECO:0000256" key="5">
    <source>
        <dbReference type="ARBA" id="ARBA00023004"/>
    </source>
</evidence>
<dbReference type="EMBL" id="LPWA01000098">
    <property type="protein sequence ID" value="KUM27207.1"/>
    <property type="molecule type" value="Genomic_DNA"/>
</dbReference>
<dbReference type="CDD" id="cd01335">
    <property type="entry name" value="Radical_SAM"/>
    <property type="match status" value="1"/>
</dbReference>
<dbReference type="GO" id="GO:0046872">
    <property type="term" value="F:metal ion binding"/>
    <property type="evidence" value="ECO:0007669"/>
    <property type="project" value="UniProtKB-KW"/>
</dbReference>
<dbReference type="InterPro" id="IPR023885">
    <property type="entry name" value="4Fe4S-binding_SPASM_dom"/>
</dbReference>
<dbReference type="SFLD" id="SFLDS00029">
    <property type="entry name" value="Radical_SAM"/>
    <property type="match status" value="1"/>
</dbReference>
<evidence type="ECO:0000256" key="1">
    <source>
        <dbReference type="ARBA" id="ARBA00001966"/>
    </source>
</evidence>